<dbReference type="GO" id="GO:0005657">
    <property type="term" value="C:replication fork"/>
    <property type="evidence" value="ECO:0007669"/>
    <property type="project" value="TreeGrafter"/>
</dbReference>
<dbReference type="PROSITE" id="PS50173">
    <property type="entry name" value="UMUC"/>
    <property type="match status" value="1"/>
</dbReference>
<dbReference type="EMBL" id="CP000587">
    <property type="protein sequence ID" value="ABO97111.1"/>
    <property type="molecule type" value="Genomic_DNA"/>
</dbReference>
<dbReference type="GO" id="GO:0005634">
    <property type="term" value="C:nucleus"/>
    <property type="evidence" value="ECO:0007669"/>
    <property type="project" value="UniProtKB-SubCell"/>
</dbReference>
<dbReference type="STRING" id="436017.A4RZL9"/>
<gene>
    <name evidence="9" type="ORF">OSTLU_15984</name>
</gene>
<dbReference type="PANTHER" id="PTHR45873:SF1">
    <property type="entry name" value="DNA POLYMERASE ETA"/>
    <property type="match status" value="1"/>
</dbReference>
<dbReference type="GO" id="GO:0046872">
    <property type="term" value="F:metal ion binding"/>
    <property type="evidence" value="ECO:0007669"/>
    <property type="project" value="UniProtKB-KW"/>
</dbReference>
<dbReference type="Gramene" id="ABO97111">
    <property type="protein sequence ID" value="ABO97111"/>
    <property type="gene ID" value="OSTLU_15984"/>
</dbReference>
<dbReference type="Pfam" id="PF00817">
    <property type="entry name" value="IMS"/>
    <property type="match status" value="1"/>
</dbReference>
<sequence>MRTRGSQEKGATDDGFGGERPTSKRRGRCVAHVDADAFFAAVEKQRNPRLRDVPVAVRQHGDIICVDHRARELGATKHMNPDKCRALLTPHGGEVVHVHSTDDHMLSYEPYTRASYELHAKLYAACERLRVDGGTLIYQRASVDEAYVQLENGAKPSQRGKAFAESIRRAIAEECGYSVSVGVARNKMLAKIASKLAKPNGVVVIEDEADLERCFRQLPSSHLPKCNEPLIRRNLALHNLRTAWDVRELNAKRLEALVGLTRERALALCKAAHGVDDSEVVHKVHEKNTLSSSMTLTMVPKPLPKNVGSDVGVTGGPAGWYNPLTCGERERIGLTLGARARDLYSTIKVHQAYTERWPSTLTVKMAIEGTSVQYSKSAAFPVKFEDATSETAEDVLTKKATELALLTVGKRTTDKIREVAVVNSNSKET</sequence>
<dbReference type="OrthoDB" id="5723at2759"/>
<dbReference type="AlphaFoldDB" id="A4RZL9"/>
<evidence type="ECO:0000313" key="10">
    <source>
        <dbReference type="Proteomes" id="UP000001568"/>
    </source>
</evidence>
<organism evidence="9 10">
    <name type="scientific">Ostreococcus lucimarinus (strain CCE9901)</name>
    <dbReference type="NCBI Taxonomy" id="436017"/>
    <lineage>
        <taxon>Eukaryota</taxon>
        <taxon>Viridiplantae</taxon>
        <taxon>Chlorophyta</taxon>
        <taxon>Mamiellophyceae</taxon>
        <taxon>Mamiellales</taxon>
        <taxon>Bathycoccaceae</taxon>
        <taxon>Ostreococcus</taxon>
    </lineage>
</organism>
<evidence type="ECO:0000259" key="8">
    <source>
        <dbReference type="PROSITE" id="PS50173"/>
    </source>
</evidence>
<dbReference type="Gene3D" id="3.30.70.270">
    <property type="match status" value="1"/>
</dbReference>
<feature type="domain" description="UmuC" evidence="8">
    <location>
        <begin position="30"/>
        <end position="227"/>
    </location>
</feature>
<dbReference type="OMA" id="DNAMEEN"/>
<dbReference type="KEGG" id="olu:OSTLU_15984"/>
<evidence type="ECO:0000256" key="5">
    <source>
        <dbReference type="ARBA" id="ARBA00023204"/>
    </source>
</evidence>
<dbReference type="GO" id="GO:0009314">
    <property type="term" value="P:response to radiation"/>
    <property type="evidence" value="ECO:0007669"/>
    <property type="project" value="TreeGrafter"/>
</dbReference>
<name>A4RZL9_OSTLU</name>
<evidence type="ECO:0000256" key="7">
    <source>
        <dbReference type="SAM" id="MobiDB-lite"/>
    </source>
</evidence>
<keyword evidence="4" id="KW-0227">DNA damage</keyword>
<dbReference type="GO" id="GO:0042276">
    <property type="term" value="P:error-prone translesion synthesis"/>
    <property type="evidence" value="ECO:0007669"/>
    <property type="project" value="TreeGrafter"/>
</dbReference>
<dbReference type="PANTHER" id="PTHR45873">
    <property type="entry name" value="DNA POLYMERASE ETA"/>
    <property type="match status" value="1"/>
</dbReference>
<evidence type="ECO:0000313" key="9">
    <source>
        <dbReference type="EMBL" id="ABO97111.1"/>
    </source>
</evidence>
<protein>
    <recommendedName>
        <fullName evidence="8">UmuC domain-containing protein</fullName>
    </recommendedName>
</protein>
<dbReference type="eggNOG" id="KOG2095">
    <property type="taxonomic scope" value="Eukaryota"/>
</dbReference>
<dbReference type="GO" id="GO:0035861">
    <property type="term" value="C:site of double-strand break"/>
    <property type="evidence" value="ECO:0007669"/>
    <property type="project" value="TreeGrafter"/>
</dbReference>
<reference evidence="9 10" key="1">
    <citation type="journal article" date="2007" name="Proc. Natl. Acad. Sci. U.S.A.">
        <title>The tiny eukaryote Ostreococcus provides genomic insights into the paradox of plankton speciation.</title>
        <authorList>
            <person name="Palenik B."/>
            <person name="Grimwood J."/>
            <person name="Aerts A."/>
            <person name="Rouze P."/>
            <person name="Salamov A."/>
            <person name="Putnam N."/>
            <person name="Dupont C."/>
            <person name="Jorgensen R."/>
            <person name="Derelle E."/>
            <person name="Rombauts S."/>
            <person name="Zhou K."/>
            <person name="Otillar R."/>
            <person name="Merchant S.S."/>
            <person name="Podell S."/>
            <person name="Gaasterland T."/>
            <person name="Napoli C."/>
            <person name="Gendler K."/>
            <person name="Manuell A."/>
            <person name="Tai V."/>
            <person name="Vallon O."/>
            <person name="Piganeau G."/>
            <person name="Jancek S."/>
            <person name="Heijde M."/>
            <person name="Jabbari K."/>
            <person name="Bowler C."/>
            <person name="Lohr M."/>
            <person name="Robbens S."/>
            <person name="Werner G."/>
            <person name="Dubchak I."/>
            <person name="Pazour G.J."/>
            <person name="Ren Q."/>
            <person name="Paulsen I."/>
            <person name="Delwiche C."/>
            <person name="Schmutz J."/>
            <person name="Rokhsar D."/>
            <person name="Van de Peer Y."/>
            <person name="Moreau H."/>
            <person name="Grigoriev I.V."/>
        </authorList>
    </citation>
    <scope>NUCLEOTIDE SEQUENCE [LARGE SCALE GENOMIC DNA]</scope>
    <source>
        <strain evidence="9 10">CCE9901</strain>
    </source>
</reference>
<dbReference type="InterPro" id="IPR043502">
    <property type="entry name" value="DNA/RNA_pol_sf"/>
</dbReference>
<keyword evidence="5" id="KW-0234">DNA repair</keyword>
<evidence type="ECO:0000256" key="1">
    <source>
        <dbReference type="ARBA" id="ARBA00004123"/>
    </source>
</evidence>
<dbReference type="InterPro" id="IPR052230">
    <property type="entry name" value="DNA_polymerase_eta"/>
</dbReference>
<evidence type="ECO:0000256" key="2">
    <source>
        <dbReference type="ARBA" id="ARBA00022679"/>
    </source>
</evidence>
<dbReference type="GO" id="GO:0003887">
    <property type="term" value="F:DNA-directed DNA polymerase activity"/>
    <property type="evidence" value="ECO:0007669"/>
    <property type="project" value="TreeGrafter"/>
</dbReference>
<dbReference type="Gene3D" id="3.40.1170.60">
    <property type="match status" value="1"/>
</dbReference>
<accession>A4RZL9</accession>
<keyword evidence="3" id="KW-0479">Metal-binding</keyword>
<evidence type="ECO:0000256" key="6">
    <source>
        <dbReference type="ARBA" id="ARBA00023242"/>
    </source>
</evidence>
<proteinExistence type="predicted"/>
<keyword evidence="2" id="KW-0808">Transferase</keyword>
<evidence type="ECO:0000256" key="3">
    <source>
        <dbReference type="ARBA" id="ARBA00022723"/>
    </source>
</evidence>
<keyword evidence="10" id="KW-1185">Reference proteome</keyword>
<feature type="region of interest" description="Disordered" evidence="7">
    <location>
        <begin position="1"/>
        <end position="27"/>
    </location>
</feature>
<dbReference type="SUPFAM" id="SSF56672">
    <property type="entry name" value="DNA/RNA polymerases"/>
    <property type="match status" value="1"/>
</dbReference>
<dbReference type="GeneID" id="5002615"/>
<dbReference type="RefSeq" id="XP_001418818.1">
    <property type="nucleotide sequence ID" value="XM_001418781.1"/>
</dbReference>
<keyword evidence="6" id="KW-0539">Nucleus</keyword>
<dbReference type="InterPro" id="IPR001126">
    <property type="entry name" value="UmuC"/>
</dbReference>
<evidence type="ECO:0000256" key="4">
    <source>
        <dbReference type="ARBA" id="ARBA00022763"/>
    </source>
</evidence>
<dbReference type="GO" id="GO:0006281">
    <property type="term" value="P:DNA repair"/>
    <property type="evidence" value="ECO:0007669"/>
    <property type="project" value="UniProtKB-KW"/>
</dbReference>
<dbReference type="InterPro" id="IPR043128">
    <property type="entry name" value="Rev_trsase/Diguanyl_cyclase"/>
</dbReference>
<feature type="compositionally biased region" description="Basic and acidic residues" evidence="7">
    <location>
        <begin position="1"/>
        <end position="12"/>
    </location>
</feature>
<comment type="subcellular location">
    <subcellularLocation>
        <location evidence="1">Nucleus</location>
    </subcellularLocation>
</comment>
<dbReference type="HOGENOM" id="CLU_043346_0_0_1"/>
<dbReference type="Proteomes" id="UP000001568">
    <property type="component" value="Chromosome 7"/>
</dbReference>